<dbReference type="InterPro" id="IPR044878">
    <property type="entry name" value="UbiA_sf"/>
</dbReference>
<reference evidence="6 7" key="1">
    <citation type="journal article" date="2011" name="Stand. Genomic Sci.">
        <title>Complete genome sequence of Deinococcus maricopensis type strain (LB-34).</title>
        <authorList>
            <person name="Pukall R."/>
            <person name="Zeytun A."/>
            <person name="Lucas S."/>
            <person name="Lapidus A."/>
            <person name="Hammon N."/>
            <person name="Deshpande S."/>
            <person name="Nolan M."/>
            <person name="Cheng J.F."/>
            <person name="Pitluck S."/>
            <person name="Liolios K."/>
            <person name="Pagani I."/>
            <person name="Mikhailova N."/>
            <person name="Ivanova N."/>
            <person name="Mavromatis K."/>
            <person name="Pati A."/>
            <person name="Tapia R."/>
            <person name="Han C."/>
            <person name="Goodwin L."/>
            <person name="Chen A."/>
            <person name="Palaniappan K."/>
            <person name="Land M."/>
            <person name="Hauser L."/>
            <person name="Chang Y.J."/>
            <person name="Jeffries C.D."/>
            <person name="Brambilla E.M."/>
            <person name="Rohde M."/>
            <person name="Goker M."/>
            <person name="Detter J.C."/>
            <person name="Woyke T."/>
            <person name="Bristow J."/>
            <person name="Eisen J.A."/>
            <person name="Markowitz V."/>
            <person name="Hugenholtz P."/>
            <person name="Kyrpides N.C."/>
            <person name="Klenk H.P."/>
        </authorList>
    </citation>
    <scope>NUCLEOTIDE SEQUENCE [LARGE SCALE GENOMIC DNA]</scope>
    <source>
        <strain evidence="7">DSM 21211 / LMG 22137 / NRRL B-23946 / LB-34</strain>
    </source>
</reference>
<keyword evidence="4 5" id="KW-0472">Membrane</keyword>
<feature type="transmembrane region" description="Helical" evidence="5">
    <location>
        <begin position="110"/>
        <end position="127"/>
    </location>
</feature>
<keyword evidence="7" id="KW-1185">Reference proteome</keyword>
<evidence type="ECO:0000256" key="3">
    <source>
        <dbReference type="ARBA" id="ARBA00022989"/>
    </source>
</evidence>
<dbReference type="HOGENOM" id="CLU_079320_0_0_0"/>
<evidence type="ECO:0000256" key="5">
    <source>
        <dbReference type="SAM" id="Phobius"/>
    </source>
</evidence>
<protein>
    <submittedName>
        <fullName evidence="6">UbiA prenyltransferase</fullName>
    </submittedName>
</protein>
<dbReference type="eggNOG" id="COG0382">
    <property type="taxonomic scope" value="Bacteria"/>
</dbReference>
<evidence type="ECO:0000256" key="2">
    <source>
        <dbReference type="ARBA" id="ARBA00022692"/>
    </source>
</evidence>
<accession>E8U6Y0</accession>
<keyword evidence="6" id="KW-0808">Transferase</keyword>
<feature type="transmembrane region" description="Helical" evidence="5">
    <location>
        <begin position="45"/>
        <end position="62"/>
    </location>
</feature>
<dbReference type="Proteomes" id="UP000008635">
    <property type="component" value="Chromosome"/>
</dbReference>
<name>E8U6Y0_DEIML</name>
<sequence precursor="true">MTRWLTYQRERFPLARHVPLVTLTSACVLAYSAHARGATPPWAALVPATLIGLTLFAQLRVLDEFKDAAEDAAHRPYRPVPRGLVSLRELAGIGVALAALQLLLTLALRPAALPLLLLTWTFMLLMHRDFFLTHLHDRPGIVLLTHQPVVPLVQLSVSAWDWAGRGASAGALTWLAVASVGAGLTLEIGRKLRAPQAEEPGVTTYTAAWGARRAVLAWSAAAITGAAAVLLGTAGQVLPAALALGTLAPLLLAAAHFPAQPTPSAARRLEPLSAVAVLGVYLGLAFGRPA</sequence>
<organism evidence="6 7">
    <name type="scientific">Deinococcus maricopensis (strain DSM 21211 / LMG 22137 / NRRL B-23946 / LB-34)</name>
    <dbReference type="NCBI Taxonomy" id="709986"/>
    <lineage>
        <taxon>Bacteria</taxon>
        <taxon>Thermotogati</taxon>
        <taxon>Deinococcota</taxon>
        <taxon>Deinococci</taxon>
        <taxon>Deinococcales</taxon>
        <taxon>Deinococcaceae</taxon>
        <taxon>Deinococcus</taxon>
    </lineage>
</organism>
<keyword evidence="2 5" id="KW-0812">Transmembrane</keyword>
<dbReference type="PROSITE" id="PS51257">
    <property type="entry name" value="PROKAR_LIPOPROTEIN"/>
    <property type="match status" value="1"/>
</dbReference>
<proteinExistence type="predicted"/>
<dbReference type="GO" id="GO:0016020">
    <property type="term" value="C:membrane"/>
    <property type="evidence" value="ECO:0007669"/>
    <property type="project" value="UniProtKB-SubCell"/>
</dbReference>
<evidence type="ECO:0000256" key="4">
    <source>
        <dbReference type="ARBA" id="ARBA00023136"/>
    </source>
</evidence>
<dbReference type="AlphaFoldDB" id="E8U6Y0"/>
<evidence type="ECO:0000313" key="6">
    <source>
        <dbReference type="EMBL" id="ADV66819.1"/>
    </source>
</evidence>
<feature type="transmembrane region" description="Helical" evidence="5">
    <location>
        <begin position="237"/>
        <end position="257"/>
    </location>
</feature>
<dbReference type="Pfam" id="PF01040">
    <property type="entry name" value="UbiA"/>
    <property type="match status" value="1"/>
</dbReference>
<dbReference type="RefSeq" id="WP_013556324.1">
    <property type="nucleotide sequence ID" value="NC_014958.1"/>
</dbReference>
<feature type="transmembrane region" description="Helical" evidence="5">
    <location>
        <begin position="166"/>
        <end position="186"/>
    </location>
</feature>
<keyword evidence="3 5" id="KW-1133">Transmembrane helix</keyword>
<reference evidence="7" key="2">
    <citation type="submission" date="2011-01" db="EMBL/GenBank/DDBJ databases">
        <title>The complete genome of Deinococcus maricopensis DSM 21211.</title>
        <authorList>
            <consortium name="US DOE Joint Genome Institute (JGI-PGF)"/>
            <person name="Lucas S."/>
            <person name="Copeland A."/>
            <person name="Lapidus A."/>
            <person name="Goodwin L."/>
            <person name="Pitluck S."/>
            <person name="Kyrpides N."/>
            <person name="Mavromatis K."/>
            <person name="Pagani I."/>
            <person name="Ivanova N."/>
            <person name="Ovchinnikova G."/>
            <person name="Zeytun A."/>
            <person name="Detter J.C."/>
            <person name="Han C."/>
            <person name="Land M."/>
            <person name="Hauser L."/>
            <person name="Markowitz V."/>
            <person name="Cheng J.-F."/>
            <person name="Hugenholtz P."/>
            <person name="Woyke T."/>
            <person name="Wu D."/>
            <person name="Pukall R."/>
            <person name="Gehrich-Schroeter G."/>
            <person name="Brambilla E."/>
            <person name="Klenk H.-P."/>
            <person name="Eisen J.A."/>
        </authorList>
    </citation>
    <scope>NUCLEOTIDE SEQUENCE [LARGE SCALE GENOMIC DNA]</scope>
    <source>
        <strain evidence="7">DSM 21211 / LMG 22137 / NRRL B-23946 / LB-34</strain>
    </source>
</reference>
<dbReference type="Gene3D" id="1.10.357.140">
    <property type="entry name" value="UbiA prenyltransferase"/>
    <property type="match status" value="1"/>
</dbReference>
<comment type="subcellular location">
    <subcellularLocation>
        <location evidence="1">Membrane</location>
        <topology evidence="1">Multi-pass membrane protein</topology>
    </subcellularLocation>
</comment>
<dbReference type="KEGG" id="dmr:Deima_1167"/>
<gene>
    <name evidence="6" type="ordered locus">Deima_1167</name>
</gene>
<evidence type="ECO:0000256" key="1">
    <source>
        <dbReference type="ARBA" id="ARBA00004141"/>
    </source>
</evidence>
<dbReference type="InterPro" id="IPR000537">
    <property type="entry name" value="UbiA_prenyltransferase"/>
</dbReference>
<evidence type="ECO:0000313" key="7">
    <source>
        <dbReference type="Proteomes" id="UP000008635"/>
    </source>
</evidence>
<dbReference type="STRING" id="709986.Deima_1167"/>
<dbReference type="GO" id="GO:0016765">
    <property type="term" value="F:transferase activity, transferring alkyl or aryl (other than methyl) groups"/>
    <property type="evidence" value="ECO:0007669"/>
    <property type="project" value="InterPro"/>
</dbReference>
<feature type="transmembrane region" description="Helical" evidence="5">
    <location>
        <begin position="214"/>
        <end position="231"/>
    </location>
</feature>
<dbReference type="EMBL" id="CP002454">
    <property type="protein sequence ID" value="ADV66819.1"/>
    <property type="molecule type" value="Genomic_DNA"/>
</dbReference>